<dbReference type="HOGENOM" id="CLU_2052137_0_0_1"/>
<feature type="domain" description="G-patch" evidence="1">
    <location>
        <begin position="22"/>
        <end position="68"/>
    </location>
</feature>
<dbReference type="InParanoid" id="T1F7G2"/>
<dbReference type="RefSeq" id="XP_009018794.1">
    <property type="nucleotide sequence ID" value="XM_009020546.1"/>
</dbReference>
<dbReference type="GO" id="GO:0000390">
    <property type="term" value="P:spliceosomal complex disassembly"/>
    <property type="evidence" value="ECO:0007669"/>
    <property type="project" value="InterPro"/>
</dbReference>
<dbReference type="EMBL" id="AMQM01004778">
    <property type="status" value="NOT_ANNOTATED_CDS"/>
    <property type="molecule type" value="Genomic_DNA"/>
</dbReference>
<dbReference type="Pfam" id="PF01585">
    <property type="entry name" value="G-patch"/>
    <property type="match status" value="1"/>
</dbReference>
<dbReference type="STRING" id="6412.T1F7G2"/>
<evidence type="ECO:0000259" key="1">
    <source>
        <dbReference type="PROSITE" id="PS50174"/>
    </source>
</evidence>
<dbReference type="SMART" id="SM00443">
    <property type="entry name" value="G_patch"/>
    <property type="match status" value="1"/>
</dbReference>
<dbReference type="PANTHER" id="PTHR23329">
    <property type="entry name" value="TUFTELIN-INTERACTING PROTEIN 11-RELATED"/>
    <property type="match status" value="1"/>
</dbReference>
<evidence type="ECO:0000313" key="4">
    <source>
        <dbReference type="Proteomes" id="UP000015101"/>
    </source>
</evidence>
<dbReference type="GeneID" id="20204761"/>
<name>T1F7G2_HELRO</name>
<dbReference type="PANTHER" id="PTHR23329:SF1">
    <property type="entry name" value="TUFTELIN-INTERACTING PROTEIN 11"/>
    <property type="match status" value="1"/>
</dbReference>
<evidence type="ECO:0000313" key="3">
    <source>
        <dbReference type="EnsemblMetazoa" id="HelroP173985"/>
    </source>
</evidence>
<reference evidence="4" key="1">
    <citation type="submission" date="2012-12" db="EMBL/GenBank/DDBJ databases">
        <authorList>
            <person name="Hellsten U."/>
            <person name="Grimwood J."/>
            <person name="Chapman J.A."/>
            <person name="Shapiro H."/>
            <person name="Aerts A."/>
            <person name="Otillar R.P."/>
            <person name="Terry A.Y."/>
            <person name="Boore J.L."/>
            <person name="Simakov O."/>
            <person name="Marletaz F."/>
            <person name="Cho S.-J."/>
            <person name="Edsinger-Gonzales E."/>
            <person name="Havlak P."/>
            <person name="Kuo D.-H."/>
            <person name="Larsson T."/>
            <person name="Lv J."/>
            <person name="Arendt D."/>
            <person name="Savage R."/>
            <person name="Osoegawa K."/>
            <person name="de Jong P."/>
            <person name="Lindberg D.R."/>
            <person name="Seaver E.C."/>
            <person name="Weisblat D.A."/>
            <person name="Putnam N.H."/>
            <person name="Grigoriev I.V."/>
            <person name="Rokhsar D.S."/>
        </authorList>
    </citation>
    <scope>NUCLEOTIDE SEQUENCE</scope>
</reference>
<dbReference type="OrthoDB" id="4822at2759"/>
<dbReference type="CTD" id="20204761"/>
<proteinExistence type="predicted"/>
<accession>T1F7G2</accession>
<dbReference type="AlphaFoldDB" id="T1F7G2"/>
<dbReference type="GO" id="GO:0003676">
    <property type="term" value="F:nucleic acid binding"/>
    <property type="evidence" value="ECO:0007669"/>
    <property type="project" value="InterPro"/>
</dbReference>
<dbReference type="PROSITE" id="PS50174">
    <property type="entry name" value="G_PATCH"/>
    <property type="match status" value="1"/>
</dbReference>
<gene>
    <name evidence="3" type="primary">20204761</name>
    <name evidence="2" type="ORF">HELRODRAFT_173985</name>
</gene>
<evidence type="ECO:0000313" key="2">
    <source>
        <dbReference type="EMBL" id="ESO03101.1"/>
    </source>
</evidence>
<reference evidence="3" key="3">
    <citation type="submission" date="2015-06" db="UniProtKB">
        <authorList>
            <consortium name="EnsemblMetazoa"/>
        </authorList>
    </citation>
    <scope>IDENTIFICATION</scope>
</reference>
<keyword evidence="4" id="KW-1185">Reference proteome</keyword>
<dbReference type="KEGG" id="hro:HELRODRAFT_173985"/>
<dbReference type="InterPro" id="IPR045211">
    <property type="entry name" value="TFP11/STIP/Ntr1"/>
</dbReference>
<dbReference type="eggNOG" id="KOG2184">
    <property type="taxonomic scope" value="Eukaryota"/>
</dbReference>
<dbReference type="EnsemblMetazoa" id="HelroT173985">
    <property type="protein sequence ID" value="HelroP173985"/>
    <property type="gene ID" value="HelroG173985"/>
</dbReference>
<organism evidence="3 4">
    <name type="scientific">Helobdella robusta</name>
    <name type="common">Californian leech</name>
    <dbReference type="NCBI Taxonomy" id="6412"/>
    <lineage>
        <taxon>Eukaryota</taxon>
        <taxon>Metazoa</taxon>
        <taxon>Spiralia</taxon>
        <taxon>Lophotrochozoa</taxon>
        <taxon>Annelida</taxon>
        <taxon>Clitellata</taxon>
        <taxon>Hirudinea</taxon>
        <taxon>Rhynchobdellida</taxon>
        <taxon>Glossiphoniidae</taxon>
        <taxon>Helobdella</taxon>
    </lineage>
</organism>
<sequence>MTNEECDHRVPNNEIGSWEKHTKGIGHKLLEKMRHIPGRGLGKYLQDISNPVEAVLRKGRGDISYYDNKKHEKGGTNYFFEQNLQRNEKIKNWKTGDNKFKRSATQYYIKCELLETKNEK</sequence>
<protein>
    <recommendedName>
        <fullName evidence="1">G-patch domain-containing protein</fullName>
    </recommendedName>
</protein>
<reference evidence="2 4" key="2">
    <citation type="journal article" date="2013" name="Nature">
        <title>Insights into bilaterian evolution from three spiralian genomes.</title>
        <authorList>
            <person name="Simakov O."/>
            <person name="Marletaz F."/>
            <person name="Cho S.J."/>
            <person name="Edsinger-Gonzales E."/>
            <person name="Havlak P."/>
            <person name="Hellsten U."/>
            <person name="Kuo D.H."/>
            <person name="Larsson T."/>
            <person name="Lv J."/>
            <person name="Arendt D."/>
            <person name="Savage R."/>
            <person name="Osoegawa K."/>
            <person name="de Jong P."/>
            <person name="Grimwood J."/>
            <person name="Chapman J.A."/>
            <person name="Shapiro H."/>
            <person name="Aerts A."/>
            <person name="Otillar R.P."/>
            <person name="Terry A.Y."/>
            <person name="Boore J.L."/>
            <person name="Grigoriev I.V."/>
            <person name="Lindberg D.R."/>
            <person name="Seaver E.C."/>
            <person name="Weisblat D.A."/>
            <person name="Putnam N.H."/>
            <person name="Rokhsar D.S."/>
        </authorList>
    </citation>
    <scope>NUCLEOTIDE SEQUENCE</scope>
</reference>
<dbReference type="Proteomes" id="UP000015101">
    <property type="component" value="Unassembled WGS sequence"/>
</dbReference>
<dbReference type="InterPro" id="IPR000467">
    <property type="entry name" value="G_patch_dom"/>
</dbReference>
<dbReference type="EMBL" id="KB096676">
    <property type="protein sequence ID" value="ESO03101.1"/>
    <property type="molecule type" value="Genomic_DNA"/>
</dbReference>